<keyword evidence="2" id="KW-1185">Reference proteome</keyword>
<comment type="caution">
    <text evidence="1">The sequence shown here is derived from an EMBL/GenBank/DDBJ whole genome shotgun (WGS) entry which is preliminary data.</text>
</comment>
<evidence type="ECO:0000313" key="1">
    <source>
        <dbReference type="EMBL" id="TNN27814.1"/>
    </source>
</evidence>
<proteinExistence type="predicted"/>
<protein>
    <submittedName>
        <fullName evidence="1">Uncharacterized protein</fullName>
    </submittedName>
</protein>
<gene>
    <name evidence="1" type="ORF">EYF80_062038</name>
</gene>
<dbReference type="EMBL" id="SRLO01007696">
    <property type="protein sequence ID" value="TNN27814.1"/>
    <property type="molecule type" value="Genomic_DNA"/>
</dbReference>
<evidence type="ECO:0000313" key="2">
    <source>
        <dbReference type="Proteomes" id="UP000314294"/>
    </source>
</evidence>
<accession>A0A4Z2EH68</accession>
<dbReference type="AlphaFoldDB" id="A0A4Z2EH68"/>
<reference evidence="1 2" key="1">
    <citation type="submission" date="2019-03" db="EMBL/GenBank/DDBJ databases">
        <title>First draft genome of Liparis tanakae, snailfish: a comprehensive survey of snailfish specific genes.</title>
        <authorList>
            <person name="Kim W."/>
            <person name="Song I."/>
            <person name="Jeong J.-H."/>
            <person name="Kim D."/>
            <person name="Kim S."/>
            <person name="Ryu S."/>
            <person name="Song J.Y."/>
            <person name="Lee S.K."/>
        </authorList>
    </citation>
    <scope>NUCLEOTIDE SEQUENCE [LARGE SCALE GENOMIC DNA]</scope>
    <source>
        <tissue evidence="1">Muscle</tissue>
    </source>
</reference>
<dbReference type="Proteomes" id="UP000314294">
    <property type="component" value="Unassembled WGS sequence"/>
</dbReference>
<organism evidence="1 2">
    <name type="scientific">Liparis tanakae</name>
    <name type="common">Tanaka's snailfish</name>
    <dbReference type="NCBI Taxonomy" id="230148"/>
    <lineage>
        <taxon>Eukaryota</taxon>
        <taxon>Metazoa</taxon>
        <taxon>Chordata</taxon>
        <taxon>Craniata</taxon>
        <taxon>Vertebrata</taxon>
        <taxon>Euteleostomi</taxon>
        <taxon>Actinopterygii</taxon>
        <taxon>Neopterygii</taxon>
        <taxon>Teleostei</taxon>
        <taxon>Neoteleostei</taxon>
        <taxon>Acanthomorphata</taxon>
        <taxon>Eupercaria</taxon>
        <taxon>Perciformes</taxon>
        <taxon>Cottioidei</taxon>
        <taxon>Cottales</taxon>
        <taxon>Liparidae</taxon>
        <taxon>Liparis</taxon>
    </lineage>
</organism>
<sequence>MLVPGLWSPSCSGVAHFAALHTRMPPGLQLPNPHMQPGLAMRMIPFAFTDVPSSLVPLPSGHFGRVGNRSPGV</sequence>
<name>A0A4Z2EH68_9TELE</name>